<keyword evidence="3" id="KW-1185">Reference proteome</keyword>
<evidence type="ECO:0000313" key="3">
    <source>
        <dbReference type="Proteomes" id="UP000028542"/>
    </source>
</evidence>
<dbReference type="EMBL" id="JPMD01000031">
    <property type="protein sequence ID" value="KEZ85723.1"/>
    <property type="molecule type" value="Genomic_DNA"/>
</dbReference>
<dbReference type="Gene3D" id="3.30.420.130">
    <property type="entry name" value="Dinitrogenase iron-molybdenum cofactor biosynthesis domain"/>
    <property type="match status" value="1"/>
</dbReference>
<dbReference type="InterPro" id="IPR033913">
    <property type="entry name" value="MTH1175_dom"/>
</dbReference>
<dbReference type="InterPro" id="IPR003731">
    <property type="entry name" value="Di-Nase_FeMo-co_biosynth"/>
</dbReference>
<dbReference type="STRING" id="318464.IO99_13035"/>
<protein>
    <submittedName>
        <fullName evidence="2">Diguanylate cyclase</fullName>
    </submittedName>
</protein>
<dbReference type="PANTHER" id="PTHR42983">
    <property type="entry name" value="DINITROGENASE IRON-MOLYBDENUM COFACTOR PROTEIN-RELATED"/>
    <property type="match status" value="1"/>
</dbReference>
<dbReference type="Proteomes" id="UP000028542">
    <property type="component" value="Unassembled WGS sequence"/>
</dbReference>
<evidence type="ECO:0000313" key="2">
    <source>
        <dbReference type="EMBL" id="KEZ85723.1"/>
    </source>
</evidence>
<proteinExistence type="predicted"/>
<dbReference type="PANTHER" id="PTHR42983:SF1">
    <property type="entry name" value="IRON-MOLYBDENUM PROTEIN"/>
    <property type="match status" value="1"/>
</dbReference>
<reference evidence="2 3" key="1">
    <citation type="submission" date="2014-07" db="EMBL/GenBank/DDBJ databases">
        <title>Draft genome of Clostridium sulfidigenes 113A isolated from sediments associated with methane hydrate from Krishna Godavari basin.</title>
        <authorList>
            <person name="Honkalas V.S."/>
            <person name="Dabir A.P."/>
            <person name="Arora P."/>
            <person name="Dhakephalkar P.K."/>
        </authorList>
    </citation>
    <scope>NUCLEOTIDE SEQUENCE [LARGE SCALE GENOMIC DNA]</scope>
    <source>
        <strain evidence="2 3">113A</strain>
    </source>
</reference>
<organism evidence="2 3">
    <name type="scientific">Clostridium sulfidigenes</name>
    <dbReference type="NCBI Taxonomy" id="318464"/>
    <lineage>
        <taxon>Bacteria</taxon>
        <taxon>Bacillati</taxon>
        <taxon>Bacillota</taxon>
        <taxon>Clostridia</taxon>
        <taxon>Eubacteriales</taxon>
        <taxon>Clostridiaceae</taxon>
        <taxon>Clostridium</taxon>
    </lineage>
</organism>
<dbReference type="eggNOG" id="COG1433">
    <property type="taxonomic scope" value="Bacteria"/>
</dbReference>
<name>A0A084J9T9_9CLOT</name>
<sequence>MKVCFPVKSNEGMESVPYGHFGTAPMFVVCNLETNEVKTIGNGDLGHQHGMCQPMKALSGEVVDAVVVGGIGQGAIVKLNSQGIKVYRAAEGTINTNLEKLKNGELSEFTMNHTCNHDGCDHH</sequence>
<dbReference type="InterPro" id="IPR036105">
    <property type="entry name" value="DiNase_FeMo-co_biosyn_sf"/>
</dbReference>
<dbReference type="SUPFAM" id="SSF53146">
    <property type="entry name" value="Nitrogenase accessory factor-like"/>
    <property type="match status" value="1"/>
</dbReference>
<evidence type="ECO:0000259" key="1">
    <source>
        <dbReference type="Pfam" id="PF02579"/>
    </source>
</evidence>
<accession>A0A084J9T9</accession>
<comment type="caution">
    <text evidence="2">The sequence shown here is derived from an EMBL/GenBank/DDBJ whole genome shotgun (WGS) entry which is preliminary data.</text>
</comment>
<dbReference type="CDD" id="cd00851">
    <property type="entry name" value="MTH1175"/>
    <property type="match status" value="1"/>
</dbReference>
<feature type="domain" description="Dinitrogenase iron-molybdenum cofactor biosynthesis" evidence="1">
    <location>
        <begin position="15"/>
        <end position="102"/>
    </location>
</feature>
<dbReference type="AlphaFoldDB" id="A0A084J9T9"/>
<dbReference type="Pfam" id="PF02579">
    <property type="entry name" value="Nitro_FeMo-Co"/>
    <property type="match status" value="1"/>
</dbReference>
<gene>
    <name evidence="2" type="ORF">IO99_13035</name>
</gene>